<sequence>MHNKFPIIRLMEEEDLEGVLRVEHDAFQMPWTRYAFLNELHNNRFAHYLVAEWDNEIIGYCGVWIVLDEANITNIAVHSASRGQKVGELLMINALEMASVYGAKTMSLEVRVSNKIAQSLYKKLGFEQGGIRKKYYTDNKEDALVMWVKIDEYRKRTNQG</sequence>
<dbReference type="AlphaFoldDB" id="A0A1I2ECT8"/>
<dbReference type="STRING" id="930128.SAMN05192532_105268"/>
<dbReference type="GO" id="GO:0008080">
    <property type="term" value="F:N-acetyltransferase activity"/>
    <property type="evidence" value="ECO:0007669"/>
    <property type="project" value="InterPro"/>
</dbReference>
<gene>
    <name evidence="6" type="ORF">SAMN05192532_105268</name>
</gene>
<evidence type="ECO:0000313" key="7">
    <source>
        <dbReference type="Proteomes" id="UP000199516"/>
    </source>
</evidence>
<keyword evidence="4" id="KW-0012">Acyltransferase</keyword>
<keyword evidence="6" id="KW-0689">Ribosomal protein</keyword>
<feature type="domain" description="N-acetyltransferase" evidence="5">
    <location>
        <begin position="6"/>
        <end position="151"/>
    </location>
</feature>
<dbReference type="RefSeq" id="WP_245757899.1">
    <property type="nucleotide sequence ID" value="NZ_FONT01000005.1"/>
</dbReference>
<accession>A0A1I2ECT8</accession>
<proteinExistence type="inferred from homology"/>
<evidence type="ECO:0000256" key="4">
    <source>
        <dbReference type="ARBA" id="ARBA00023315"/>
    </source>
</evidence>
<dbReference type="Pfam" id="PF00583">
    <property type="entry name" value="Acetyltransf_1"/>
    <property type="match status" value="1"/>
</dbReference>
<dbReference type="InterPro" id="IPR000182">
    <property type="entry name" value="GNAT_dom"/>
</dbReference>
<name>A0A1I2ECT8_9BACI</name>
<dbReference type="CDD" id="cd04301">
    <property type="entry name" value="NAT_SF"/>
    <property type="match status" value="1"/>
</dbReference>
<dbReference type="PANTHER" id="PTHR43420">
    <property type="entry name" value="ACETYLTRANSFERASE"/>
    <property type="match status" value="1"/>
</dbReference>
<keyword evidence="3 6" id="KW-0808">Transferase</keyword>
<evidence type="ECO:0000256" key="1">
    <source>
        <dbReference type="ARBA" id="ARBA00005395"/>
    </source>
</evidence>
<dbReference type="PANTHER" id="PTHR43420:SF44">
    <property type="entry name" value="ACETYLTRANSFERASE YPEA"/>
    <property type="match status" value="1"/>
</dbReference>
<dbReference type="EMBL" id="FONT01000005">
    <property type="protein sequence ID" value="SFE90453.1"/>
    <property type="molecule type" value="Genomic_DNA"/>
</dbReference>
<keyword evidence="6" id="KW-0687">Ribonucleoprotein</keyword>
<dbReference type="Proteomes" id="UP000199516">
    <property type="component" value="Unassembled WGS sequence"/>
</dbReference>
<dbReference type="InterPro" id="IPR016181">
    <property type="entry name" value="Acyl_CoA_acyltransferase"/>
</dbReference>
<comment type="similarity">
    <text evidence="1">Belongs to the acetyltransferase family. RimI subfamily.</text>
</comment>
<dbReference type="PROSITE" id="PS51186">
    <property type="entry name" value="GNAT"/>
    <property type="match status" value="1"/>
</dbReference>
<dbReference type="Gene3D" id="3.40.630.30">
    <property type="match status" value="1"/>
</dbReference>
<evidence type="ECO:0000256" key="2">
    <source>
        <dbReference type="ARBA" id="ARBA00022490"/>
    </source>
</evidence>
<keyword evidence="2" id="KW-0963">Cytoplasm</keyword>
<evidence type="ECO:0000259" key="5">
    <source>
        <dbReference type="PROSITE" id="PS51186"/>
    </source>
</evidence>
<dbReference type="InterPro" id="IPR006464">
    <property type="entry name" value="AcTrfase_RimI/Ard1"/>
</dbReference>
<organism evidence="6 7">
    <name type="scientific">Alteribacillus iranensis</name>
    <dbReference type="NCBI Taxonomy" id="930128"/>
    <lineage>
        <taxon>Bacteria</taxon>
        <taxon>Bacillati</taxon>
        <taxon>Bacillota</taxon>
        <taxon>Bacilli</taxon>
        <taxon>Bacillales</taxon>
        <taxon>Bacillaceae</taxon>
        <taxon>Alteribacillus</taxon>
    </lineage>
</organism>
<dbReference type="NCBIfam" id="TIGR01575">
    <property type="entry name" value="rimI"/>
    <property type="match status" value="1"/>
</dbReference>
<dbReference type="SUPFAM" id="SSF55729">
    <property type="entry name" value="Acyl-CoA N-acyltransferases (Nat)"/>
    <property type="match status" value="1"/>
</dbReference>
<keyword evidence="7" id="KW-1185">Reference proteome</keyword>
<dbReference type="GO" id="GO:0005840">
    <property type="term" value="C:ribosome"/>
    <property type="evidence" value="ECO:0007669"/>
    <property type="project" value="UniProtKB-KW"/>
</dbReference>
<dbReference type="InterPro" id="IPR050680">
    <property type="entry name" value="YpeA/RimI_acetyltransf"/>
</dbReference>
<protein>
    <submittedName>
        <fullName evidence="6">[SSU ribosomal protein S18P]-alanine acetyltransferase</fullName>
    </submittedName>
</protein>
<evidence type="ECO:0000313" key="6">
    <source>
        <dbReference type="EMBL" id="SFE90453.1"/>
    </source>
</evidence>
<reference evidence="6 7" key="1">
    <citation type="submission" date="2016-10" db="EMBL/GenBank/DDBJ databases">
        <authorList>
            <person name="de Groot N.N."/>
        </authorList>
    </citation>
    <scope>NUCLEOTIDE SEQUENCE [LARGE SCALE GENOMIC DNA]</scope>
    <source>
        <strain evidence="6 7">DSM 23995</strain>
    </source>
</reference>
<evidence type="ECO:0000256" key="3">
    <source>
        <dbReference type="ARBA" id="ARBA00022679"/>
    </source>
</evidence>